<proteinExistence type="predicted"/>
<accession>A0ACC0WQY7</accession>
<comment type="caution">
    <text evidence="1">The sequence shown here is derived from an EMBL/GenBank/DDBJ whole genome shotgun (WGS) entry which is preliminary data.</text>
</comment>
<sequence>MHCRYQVANKLLISAICWQRIMSWDWMMVIVVLQISANGCTEAHITHQIVTCKTKGKIRLKKHYLLEGNEPAFPRLDSVVAASVQKTRALFYKTPRCPFRWLPRE</sequence>
<organism evidence="1 2">
    <name type="scientific">Peronosclerospora sorghi</name>
    <dbReference type="NCBI Taxonomy" id="230839"/>
    <lineage>
        <taxon>Eukaryota</taxon>
        <taxon>Sar</taxon>
        <taxon>Stramenopiles</taxon>
        <taxon>Oomycota</taxon>
        <taxon>Peronosporomycetes</taxon>
        <taxon>Peronosporales</taxon>
        <taxon>Peronosporaceae</taxon>
        <taxon>Peronosclerospora</taxon>
    </lineage>
</organism>
<dbReference type="EMBL" id="CM047580">
    <property type="protein sequence ID" value="KAI9921310.1"/>
    <property type="molecule type" value="Genomic_DNA"/>
</dbReference>
<gene>
    <name evidence="1" type="ORF">PsorP6_000817</name>
</gene>
<name>A0ACC0WQY7_9STRA</name>
<evidence type="ECO:0000313" key="2">
    <source>
        <dbReference type="Proteomes" id="UP001163321"/>
    </source>
</evidence>
<protein>
    <submittedName>
        <fullName evidence="1">Uncharacterized protein</fullName>
    </submittedName>
</protein>
<evidence type="ECO:0000313" key="1">
    <source>
        <dbReference type="EMBL" id="KAI9921310.1"/>
    </source>
</evidence>
<keyword evidence="2" id="KW-1185">Reference proteome</keyword>
<dbReference type="Proteomes" id="UP001163321">
    <property type="component" value="Chromosome 1"/>
</dbReference>
<reference evidence="1 2" key="1">
    <citation type="journal article" date="2022" name="bioRxiv">
        <title>The genome of the oomycete Peronosclerospora sorghi, a cosmopolitan pathogen of maize and sorghum, is inflated with dispersed pseudogenes.</title>
        <authorList>
            <person name="Fletcher K."/>
            <person name="Martin F."/>
            <person name="Isakeit T."/>
            <person name="Cavanaugh K."/>
            <person name="Magill C."/>
            <person name="Michelmore R."/>
        </authorList>
    </citation>
    <scope>NUCLEOTIDE SEQUENCE [LARGE SCALE GENOMIC DNA]</scope>
    <source>
        <strain evidence="1">P6</strain>
    </source>
</reference>